<keyword evidence="5" id="KW-0347">Helicase</keyword>
<dbReference type="InterPro" id="IPR001650">
    <property type="entry name" value="Helicase_C-like"/>
</dbReference>
<dbReference type="EMBL" id="JALJOT010000002">
    <property type="protein sequence ID" value="KAK9917315.1"/>
    <property type="molecule type" value="Genomic_DNA"/>
</dbReference>
<proteinExistence type="inferred from homology"/>
<comment type="caution">
    <text evidence="8">The sequence shown here is derived from an EMBL/GenBank/DDBJ whole genome shotgun (WGS) entry which is preliminary data.</text>
</comment>
<evidence type="ECO:0000256" key="3">
    <source>
        <dbReference type="ARBA" id="ARBA00022840"/>
    </source>
</evidence>
<dbReference type="Gene3D" id="3.40.50.300">
    <property type="entry name" value="P-loop containing nucleotide triphosphate hydrolases"/>
    <property type="match status" value="2"/>
</dbReference>
<dbReference type="InterPro" id="IPR011545">
    <property type="entry name" value="DEAD/DEAH_box_helicase_dom"/>
</dbReference>
<dbReference type="PROSITE" id="PS51192">
    <property type="entry name" value="HELICASE_ATP_BIND_1"/>
    <property type="match status" value="1"/>
</dbReference>
<evidence type="ECO:0000259" key="6">
    <source>
        <dbReference type="PROSITE" id="PS51192"/>
    </source>
</evidence>
<evidence type="ECO:0000259" key="7">
    <source>
        <dbReference type="PROSITE" id="PS51194"/>
    </source>
</evidence>
<comment type="domain">
    <text evidence="5">The Q motif is unique to and characteristic of the DEAD box family of RNA helicases and controls ATP binding and hydrolysis.</text>
</comment>
<dbReference type="SUPFAM" id="SSF52540">
    <property type="entry name" value="P-loop containing nucleoside triphosphate hydrolases"/>
    <property type="match status" value="1"/>
</dbReference>
<comment type="catalytic activity">
    <reaction evidence="5">
        <text>ATP + H2O = ADP + phosphate + H(+)</text>
        <dbReference type="Rhea" id="RHEA:13065"/>
        <dbReference type="ChEBI" id="CHEBI:15377"/>
        <dbReference type="ChEBI" id="CHEBI:15378"/>
        <dbReference type="ChEBI" id="CHEBI:30616"/>
        <dbReference type="ChEBI" id="CHEBI:43474"/>
        <dbReference type="ChEBI" id="CHEBI:456216"/>
        <dbReference type="EC" id="3.6.4.13"/>
    </reaction>
</comment>
<gene>
    <name evidence="8" type="ORF">WJX75_003072</name>
</gene>
<dbReference type="Proteomes" id="UP001491310">
    <property type="component" value="Unassembled WGS sequence"/>
</dbReference>
<keyword evidence="1 5" id="KW-0547">Nucleotide-binding</keyword>
<keyword evidence="3 5" id="KW-0067">ATP-binding</keyword>
<comment type="function">
    <text evidence="5">RNA helicase.</text>
</comment>
<organism evidence="8 9">
    <name type="scientific">Coccomyxa subellipsoidea</name>
    <dbReference type="NCBI Taxonomy" id="248742"/>
    <lineage>
        <taxon>Eukaryota</taxon>
        <taxon>Viridiplantae</taxon>
        <taxon>Chlorophyta</taxon>
        <taxon>core chlorophytes</taxon>
        <taxon>Trebouxiophyceae</taxon>
        <taxon>Trebouxiophyceae incertae sedis</taxon>
        <taxon>Coccomyxaceae</taxon>
        <taxon>Coccomyxa</taxon>
    </lineage>
</organism>
<dbReference type="Pfam" id="PF00270">
    <property type="entry name" value="DEAD"/>
    <property type="match status" value="1"/>
</dbReference>
<dbReference type="PROSITE" id="PS51194">
    <property type="entry name" value="HELICASE_CTER"/>
    <property type="match status" value="1"/>
</dbReference>
<dbReference type="CDD" id="cd17956">
    <property type="entry name" value="DEADc_DDX51"/>
    <property type="match status" value="1"/>
</dbReference>
<evidence type="ECO:0000313" key="8">
    <source>
        <dbReference type="EMBL" id="KAK9917315.1"/>
    </source>
</evidence>
<feature type="domain" description="Helicase ATP-binding" evidence="6">
    <location>
        <begin position="49"/>
        <end position="252"/>
    </location>
</feature>
<sequence length="451" mass="48346">MRLPIKIEAGQGVLLADVRGLDHRLQDALRTCGFVELFPVQAAAWQVTAGGHSAAHDLCISAPTGSGKTLAYALPVLQGLLGRCVPRLRCLVVLPTRDLAAQVFKVFADLCPALGLRVGMAAAQTSVGTEAATLFPDASRDQQSLHGVATGSISGVVDILVATPGRLMAHLKSTPGATLDDLCYLVVDETDRLMRQAYQDWLPFVTAATADAEGPPPLGSPRRRVLKIVASATLTRDPSKIERLGLHCPRYIALGATDHRYALPKSLKEFKVVCAGADKPLLAVALLQQLVKEPTLVFTASVEATRRLYVLLSAVASLKEHVLEFSSLNSGPERAAALAAFRAGNARILVASDGMTRGMDVPSVTNVVNYEAPVYAKTYVHRAGRTARGGREGRVFTLLRVEEVRHFKGLLRKVDNAFVKDYALPKADVEAARPEVLHALSVLQAYLATES</sequence>
<dbReference type="SMART" id="SM00487">
    <property type="entry name" value="DEXDc"/>
    <property type="match status" value="1"/>
</dbReference>
<dbReference type="CDD" id="cd18787">
    <property type="entry name" value="SF2_C_DEAD"/>
    <property type="match status" value="1"/>
</dbReference>
<dbReference type="SMART" id="SM00490">
    <property type="entry name" value="HELICc"/>
    <property type="match status" value="1"/>
</dbReference>
<dbReference type="EC" id="3.6.4.13" evidence="5"/>
<name>A0ABR2YZZ3_9CHLO</name>
<reference evidence="8 9" key="1">
    <citation type="journal article" date="2024" name="Nat. Commun.">
        <title>Phylogenomics reveals the evolutionary origins of lichenization in chlorophyte algae.</title>
        <authorList>
            <person name="Puginier C."/>
            <person name="Libourel C."/>
            <person name="Otte J."/>
            <person name="Skaloud P."/>
            <person name="Haon M."/>
            <person name="Grisel S."/>
            <person name="Petersen M."/>
            <person name="Berrin J.G."/>
            <person name="Delaux P.M."/>
            <person name="Dal Grande F."/>
            <person name="Keller J."/>
        </authorList>
    </citation>
    <scope>NUCLEOTIDE SEQUENCE [LARGE SCALE GENOMIC DNA]</scope>
    <source>
        <strain evidence="8 9">SAG 216-7</strain>
    </source>
</reference>
<evidence type="ECO:0000256" key="2">
    <source>
        <dbReference type="ARBA" id="ARBA00022801"/>
    </source>
</evidence>
<dbReference type="PANTHER" id="PTHR24031">
    <property type="entry name" value="RNA HELICASE"/>
    <property type="match status" value="1"/>
</dbReference>
<keyword evidence="9" id="KW-1185">Reference proteome</keyword>
<accession>A0ABR2YZZ3</accession>
<evidence type="ECO:0000256" key="4">
    <source>
        <dbReference type="ARBA" id="ARBA00022884"/>
    </source>
</evidence>
<feature type="domain" description="Helicase C-terminal" evidence="7">
    <location>
        <begin position="286"/>
        <end position="430"/>
    </location>
</feature>
<dbReference type="InterPro" id="IPR027417">
    <property type="entry name" value="P-loop_NTPase"/>
</dbReference>
<dbReference type="Pfam" id="PF00271">
    <property type="entry name" value="Helicase_C"/>
    <property type="match status" value="1"/>
</dbReference>
<dbReference type="InterPro" id="IPR014001">
    <property type="entry name" value="Helicase_ATP-bd"/>
</dbReference>
<keyword evidence="4 5" id="KW-0694">RNA-binding</keyword>
<evidence type="ECO:0000256" key="1">
    <source>
        <dbReference type="ARBA" id="ARBA00022741"/>
    </source>
</evidence>
<evidence type="ECO:0000256" key="5">
    <source>
        <dbReference type="RuleBase" id="RU365068"/>
    </source>
</evidence>
<comment type="similarity">
    <text evidence="5">Belongs to the DEAD box helicase family.</text>
</comment>
<keyword evidence="2 5" id="KW-0378">Hydrolase</keyword>
<evidence type="ECO:0000313" key="9">
    <source>
        <dbReference type="Proteomes" id="UP001491310"/>
    </source>
</evidence>
<protein>
    <recommendedName>
        <fullName evidence="5">ATP-dependent RNA helicase</fullName>
        <ecNumber evidence="5">3.6.4.13</ecNumber>
    </recommendedName>
</protein>